<accession>A0A2Z2PKL7</accession>
<dbReference type="GO" id="GO:0003723">
    <property type="term" value="F:RNA binding"/>
    <property type="evidence" value="ECO:0007669"/>
    <property type="project" value="UniProtKB-KW"/>
</dbReference>
<evidence type="ECO:0000256" key="1">
    <source>
        <dbReference type="ARBA" id="ARBA00022884"/>
    </source>
</evidence>
<geneLocation type="plasmid" evidence="3">
    <name>pTi_CFBP2788</name>
</geneLocation>
<dbReference type="InterPro" id="IPR036442">
    <property type="entry name" value="ProQ/FinO_sf"/>
</dbReference>
<dbReference type="Pfam" id="PF04352">
    <property type="entry name" value="ProQ"/>
    <property type="match status" value="1"/>
</dbReference>
<organism evidence="3">
    <name type="scientific">Agrobacterium fabrum</name>
    <dbReference type="NCBI Taxonomy" id="1176649"/>
    <lineage>
        <taxon>Bacteria</taxon>
        <taxon>Pseudomonadati</taxon>
        <taxon>Pseudomonadota</taxon>
        <taxon>Alphaproteobacteria</taxon>
        <taxon>Hyphomicrobiales</taxon>
        <taxon>Rhizobiaceae</taxon>
        <taxon>Rhizobium/Agrobacterium group</taxon>
        <taxon>Agrobacterium</taxon>
        <taxon>Agrobacterium tumefaciens complex</taxon>
    </lineage>
</organism>
<dbReference type="AlphaFoldDB" id="A0A2Z2PKL7"/>
<name>A0A2Z2PKL7_9HYPH</name>
<sequence length="115" mass="12434">MNGSNSKPLSPWKASRGPIKVDRYSFGAAKAVNALLTGPIAVLPSAEGEIVLPFRIGINDDIERLLRPGAALSDLHKALRRYTHSAAYLYATARPDALRHDMLVNPSAPSEMRIG</sequence>
<evidence type="ECO:0000313" key="3">
    <source>
        <dbReference type="EMBL" id="ASK42015.1"/>
    </source>
</evidence>
<feature type="domain" description="ProQ/FinO" evidence="2">
    <location>
        <begin position="31"/>
        <end position="105"/>
    </location>
</feature>
<dbReference type="SUPFAM" id="SSF48657">
    <property type="entry name" value="FinO-like"/>
    <property type="match status" value="1"/>
</dbReference>
<dbReference type="Gene3D" id="1.10.1710.10">
    <property type="entry name" value="ProQ/FinO domain"/>
    <property type="match status" value="1"/>
</dbReference>
<proteinExistence type="predicted"/>
<keyword evidence="1" id="KW-0694">RNA-binding</keyword>
<protein>
    <recommendedName>
        <fullName evidence="2">ProQ/FinO domain-containing protein</fullName>
    </recommendedName>
</protein>
<keyword evidence="3" id="KW-0614">Plasmid</keyword>
<dbReference type="EMBL" id="KY000032">
    <property type="protein sequence ID" value="ASK42015.1"/>
    <property type="molecule type" value="Genomic_DNA"/>
</dbReference>
<reference evidence="3" key="1">
    <citation type="submission" date="2016-10" db="EMBL/GenBank/DDBJ databases">
        <title>Agrobacterium Ti plasmids: Classification based on T-DNA and Vir regions organization.</title>
        <authorList>
            <person name="Nabi N."/>
            <person name="Vial L."/>
            <person name="Ben Hafsa A."/>
            <person name="Chapulliot D."/>
            <person name="Berard A."/>
            <person name="Chauveau A."/>
            <person name="Le Paslier M.-C."/>
            <person name="Harzallah Skhiri F."/>
            <person name="Brunel D."/>
            <person name="Nesme X."/>
            <person name="Chaouachi M."/>
        </authorList>
    </citation>
    <scope>NUCLEOTIDE SEQUENCE</scope>
    <source>
        <strain evidence="3">CFBP2788</strain>
        <plasmid evidence="3">pTi_CFBP2788</plasmid>
    </source>
</reference>
<evidence type="ECO:0000259" key="2">
    <source>
        <dbReference type="Pfam" id="PF04352"/>
    </source>
</evidence>
<dbReference type="InterPro" id="IPR016103">
    <property type="entry name" value="ProQ/FinO"/>
</dbReference>